<accession>A0A3E0VD97</accession>
<dbReference type="GO" id="GO:0055085">
    <property type="term" value="P:transmembrane transport"/>
    <property type="evidence" value="ECO:0007669"/>
    <property type="project" value="InterPro"/>
</dbReference>
<keyword evidence="4 7" id="KW-0812">Transmembrane</keyword>
<keyword evidence="6 7" id="KW-0472">Membrane</keyword>
<evidence type="ECO:0000256" key="7">
    <source>
        <dbReference type="RuleBase" id="RU363032"/>
    </source>
</evidence>
<sequence length="282" mass="29607">MSASTTRFTRTSKALFHEPNALVGAGLLLLIIVISLIAPLISPDPTVVNPLHRLAPPSLEHPFGTDNLGRDVFALTLWGGRASLLITAISTAIAVILGYAIGVLAGYFRLFDSIVMRIMDGLMSFPSVVLMISLVGVLGNGVIPLIIGMSITLIPATARLVRGAALSAKELTSVESARAIGARTPRILIRYIAPEGVSVVIVQTTMALATGILVIASLSFIGIGLDPSTPSWGGSLSSAQQYFNPAWWMAVFPGLAIFVTVLGLVLVGDALRDVLDPRSSRG</sequence>
<evidence type="ECO:0000256" key="4">
    <source>
        <dbReference type="ARBA" id="ARBA00022692"/>
    </source>
</evidence>
<feature type="domain" description="ABC transmembrane type-1" evidence="8">
    <location>
        <begin position="80"/>
        <end position="268"/>
    </location>
</feature>
<evidence type="ECO:0000313" key="9">
    <source>
        <dbReference type="EMBL" id="RFA06857.1"/>
    </source>
</evidence>
<feature type="transmembrane region" description="Helical" evidence="7">
    <location>
        <begin position="141"/>
        <end position="161"/>
    </location>
</feature>
<dbReference type="PANTHER" id="PTHR43386">
    <property type="entry name" value="OLIGOPEPTIDE TRANSPORT SYSTEM PERMEASE PROTEIN APPC"/>
    <property type="match status" value="1"/>
</dbReference>
<evidence type="ECO:0000259" key="8">
    <source>
        <dbReference type="PROSITE" id="PS50928"/>
    </source>
</evidence>
<organism evidence="9 10">
    <name type="scientific">Subtercola boreus</name>
    <dbReference type="NCBI Taxonomy" id="120213"/>
    <lineage>
        <taxon>Bacteria</taxon>
        <taxon>Bacillati</taxon>
        <taxon>Actinomycetota</taxon>
        <taxon>Actinomycetes</taxon>
        <taxon>Micrococcales</taxon>
        <taxon>Microbacteriaceae</taxon>
        <taxon>Subtercola</taxon>
    </lineage>
</organism>
<dbReference type="PANTHER" id="PTHR43386:SF1">
    <property type="entry name" value="D,D-DIPEPTIDE TRANSPORT SYSTEM PERMEASE PROTEIN DDPC-RELATED"/>
    <property type="match status" value="1"/>
</dbReference>
<evidence type="ECO:0000256" key="6">
    <source>
        <dbReference type="ARBA" id="ARBA00023136"/>
    </source>
</evidence>
<feature type="transmembrane region" description="Helical" evidence="7">
    <location>
        <begin position="84"/>
        <end position="107"/>
    </location>
</feature>
<feature type="transmembrane region" description="Helical" evidence="7">
    <location>
        <begin position="245"/>
        <end position="271"/>
    </location>
</feature>
<dbReference type="InterPro" id="IPR050366">
    <property type="entry name" value="BP-dependent_transpt_permease"/>
</dbReference>
<dbReference type="Pfam" id="PF00528">
    <property type="entry name" value="BPD_transp_1"/>
    <property type="match status" value="1"/>
</dbReference>
<dbReference type="AlphaFoldDB" id="A0A3E0VD97"/>
<dbReference type="Gene3D" id="1.10.3720.10">
    <property type="entry name" value="MetI-like"/>
    <property type="match status" value="1"/>
</dbReference>
<dbReference type="InterPro" id="IPR025966">
    <property type="entry name" value="OppC_N"/>
</dbReference>
<evidence type="ECO:0000256" key="1">
    <source>
        <dbReference type="ARBA" id="ARBA00004651"/>
    </source>
</evidence>
<keyword evidence="3" id="KW-1003">Cell membrane</keyword>
<dbReference type="InterPro" id="IPR035906">
    <property type="entry name" value="MetI-like_sf"/>
</dbReference>
<keyword evidence="5 7" id="KW-1133">Transmembrane helix</keyword>
<comment type="subcellular location">
    <subcellularLocation>
        <location evidence="1 7">Cell membrane</location>
        <topology evidence="1 7">Multi-pass membrane protein</topology>
    </subcellularLocation>
</comment>
<name>A0A3E0VD97_9MICO</name>
<protein>
    <submittedName>
        <fullName evidence="9">ABC transporter permease</fullName>
    </submittedName>
</protein>
<dbReference type="GO" id="GO:0005886">
    <property type="term" value="C:plasma membrane"/>
    <property type="evidence" value="ECO:0007669"/>
    <property type="project" value="UniProtKB-SubCell"/>
</dbReference>
<dbReference type="InterPro" id="IPR000515">
    <property type="entry name" value="MetI-like"/>
</dbReference>
<dbReference type="Pfam" id="PF12911">
    <property type="entry name" value="OppC_N"/>
    <property type="match status" value="1"/>
</dbReference>
<gene>
    <name evidence="9" type="ORF">B7R21_18025</name>
</gene>
<evidence type="ECO:0000313" key="10">
    <source>
        <dbReference type="Proteomes" id="UP000256709"/>
    </source>
</evidence>
<dbReference type="OrthoDB" id="9812701at2"/>
<comment type="similarity">
    <text evidence="7">Belongs to the binding-protein-dependent transport system permease family.</text>
</comment>
<dbReference type="RefSeq" id="WP_116284651.1">
    <property type="nucleotide sequence ID" value="NZ_NBXA01000043.1"/>
</dbReference>
<evidence type="ECO:0000256" key="5">
    <source>
        <dbReference type="ARBA" id="ARBA00022989"/>
    </source>
</evidence>
<feature type="transmembrane region" description="Helical" evidence="7">
    <location>
        <begin position="114"/>
        <end position="135"/>
    </location>
</feature>
<dbReference type="Proteomes" id="UP000256709">
    <property type="component" value="Unassembled WGS sequence"/>
</dbReference>
<feature type="transmembrane region" description="Helical" evidence="7">
    <location>
        <begin position="196"/>
        <end position="225"/>
    </location>
</feature>
<feature type="transmembrane region" description="Helical" evidence="7">
    <location>
        <begin position="21"/>
        <end position="41"/>
    </location>
</feature>
<comment type="caution">
    <text evidence="9">The sequence shown here is derived from an EMBL/GenBank/DDBJ whole genome shotgun (WGS) entry which is preliminary data.</text>
</comment>
<dbReference type="CDD" id="cd06261">
    <property type="entry name" value="TM_PBP2"/>
    <property type="match status" value="1"/>
</dbReference>
<evidence type="ECO:0000256" key="2">
    <source>
        <dbReference type="ARBA" id="ARBA00022448"/>
    </source>
</evidence>
<dbReference type="SUPFAM" id="SSF161098">
    <property type="entry name" value="MetI-like"/>
    <property type="match status" value="1"/>
</dbReference>
<reference evidence="9 10" key="1">
    <citation type="submission" date="2017-04" db="EMBL/GenBank/DDBJ databases">
        <title>Comparative genome analysis of Subtercola boreus.</title>
        <authorList>
            <person name="Cho Y.-J."/>
            <person name="Cho A."/>
            <person name="Kim O.-S."/>
            <person name="Lee J.-I."/>
        </authorList>
    </citation>
    <scope>NUCLEOTIDE SEQUENCE [LARGE SCALE GENOMIC DNA]</scope>
    <source>
        <strain evidence="9 10">P27444</strain>
    </source>
</reference>
<proteinExistence type="inferred from homology"/>
<evidence type="ECO:0000256" key="3">
    <source>
        <dbReference type="ARBA" id="ARBA00022475"/>
    </source>
</evidence>
<dbReference type="PROSITE" id="PS50928">
    <property type="entry name" value="ABC_TM1"/>
    <property type="match status" value="1"/>
</dbReference>
<keyword evidence="2 7" id="KW-0813">Transport</keyword>
<dbReference type="EMBL" id="NBXA01000043">
    <property type="protein sequence ID" value="RFA06857.1"/>
    <property type="molecule type" value="Genomic_DNA"/>
</dbReference>